<name>A0A8J6PQW8_9FLAO</name>
<feature type="domain" description="Beta-lactamase-related" evidence="1">
    <location>
        <begin position="8"/>
        <end position="330"/>
    </location>
</feature>
<gene>
    <name evidence="2" type="ORF">H9Y05_10915</name>
</gene>
<comment type="caution">
    <text evidence="2">The sequence shown here is derived from an EMBL/GenBank/DDBJ whole genome shotgun (WGS) entry which is preliminary data.</text>
</comment>
<dbReference type="AlphaFoldDB" id="A0A8J6PQW8"/>
<evidence type="ECO:0000313" key="2">
    <source>
        <dbReference type="EMBL" id="MBC9812978.1"/>
    </source>
</evidence>
<accession>A0A8J6PQW8</accession>
<dbReference type="Gene3D" id="3.40.710.10">
    <property type="entry name" value="DD-peptidase/beta-lactamase superfamily"/>
    <property type="match status" value="1"/>
</dbReference>
<dbReference type="InterPro" id="IPR050491">
    <property type="entry name" value="AmpC-like"/>
</dbReference>
<proteinExistence type="predicted"/>
<dbReference type="InterPro" id="IPR012338">
    <property type="entry name" value="Beta-lactam/transpept-like"/>
</dbReference>
<dbReference type="EMBL" id="JACVEL010000007">
    <property type="protein sequence ID" value="MBC9812978.1"/>
    <property type="molecule type" value="Genomic_DNA"/>
</dbReference>
<sequence length="348" mass="39484">MTNKAHILQQILDNRTDNKKVFGTSFSIRHKEHIWYGASGNLTTESSYFIASTTKLYTTAIILHFQSKGLLKLDDLILHYLDEHIITGLNRHKGVDYSNKITIKQLLAHTSGIPDYFQGKNELGISLEHQLMKNTDQAWSFEDAIMRAKTISSSFSAGTSGKALYSDTNFQLLGKIIEKISGKTLEENYSEFIYTPLQLTKTYLYQDPNDKIPATLFYKHSPLDIPLAMSSFGPDGGMVSTSDELLQFLYHFFNGTFFEKSTLKELQVWNRIFFPMKSGVGIHQFKLPRFFDPLGIMPELIGHSGLSGALAYYSPQHDLYIAGTVNQVAYPDTSFKLMTKLIRTMLKK</sequence>
<keyword evidence="3" id="KW-1185">Reference proteome</keyword>
<dbReference type="Pfam" id="PF00144">
    <property type="entry name" value="Beta-lactamase"/>
    <property type="match status" value="1"/>
</dbReference>
<dbReference type="PANTHER" id="PTHR46825">
    <property type="entry name" value="D-ALANYL-D-ALANINE-CARBOXYPEPTIDASE/ENDOPEPTIDASE AMPH"/>
    <property type="match status" value="1"/>
</dbReference>
<protein>
    <submittedName>
        <fullName evidence="2">Beta-lactamase family protein</fullName>
    </submittedName>
</protein>
<evidence type="ECO:0000313" key="3">
    <source>
        <dbReference type="Proteomes" id="UP000652681"/>
    </source>
</evidence>
<dbReference type="PANTHER" id="PTHR46825:SF7">
    <property type="entry name" value="D-ALANYL-D-ALANINE CARBOXYPEPTIDASE"/>
    <property type="match status" value="1"/>
</dbReference>
<organism evidence="2 3">
    <name type="scientific">Taishania pollutisoli</name>
    <dbReference type="NCBI Taxonomy" id="2766479"/>
    <lineage>
        <taxon>Bacteria</taxon>
        <taxon>Pseudomonadati</taxon>
        <taxon>Bacteroidota</taxon>
        <taxon>Flavobacteriia</taxon>
        <taxon>Flavobacteriales</taxon>
        <taxon>Crocinitomicaceae</taxon>
        <taxon>Taishania</taxon>
    </lineage>
</organism>
<evidence type="ECO:0000259" key="1">
    <source>
        <dbReference type="Pfam" id="PF00144"/>
    </source>
</evidence>
<dbReference type="RefSeq" id="WP_163491082.1">
    <property type="nucleotide sequence ID" value="NZ_JACVEL010000007.1"/>
</dbReference>
<dbReference type="InterPro" id="IPR001466">
    <property type="entry name" value="Beta-lactam-related"/>
</dbReference>
<dbReference type="Proteomes" id="UP000652681">
    <property type="component" value="Unassembled WGS sequence"/>
</dbReference>
<dbReference type="SUPFAM" id="SSF56601">
    <property type="entry name" value="beta-lactamase/transpeptidase-like"/>
    <property type="match status" value="1"/>
</dbReference>
<reference evidence="2" key="1">
    <citation type="submission" date="2020-09" db="EMBL/GenBank/DDBJ databases">
        <title>Taishania pollutisoli gen. nov., sp. nov., Isolated from Tetrabromobisphenol A-Contaminated Soil.</title>
        <authorList>
            <person name="Chen Q."/>
        </authorList>
    </citation>
    <scope>NUCLEOTIDE SEQUENCE</scope>
    <source>
        <strain evidence="2">CZZ-1</strain>
    </source>
</reference>